<organism evidence="1 2">
    <name type="scientific">Moraxella catarrhalis</name>
    <name type="common">Branhamella catarrhalis</name>
    <dbReference type="NCBI Taxonomy" id="480"/>
    <lineage>
        <taxon>Bacteria</taxon>
        <taxon>Pseudomonadati</taxon>
        <taxon>Pseudomonadota</taxon>
        <taxon>Gammaproteobacteria</taxon>
        <taxon>Moraxellales</taxon>
        <taxon>Moraxellaceae</taxon>
        <taxon>Moraxella</taxon>
    </lineage>
</organism>
<comment type="caution">
    <text evidence="1">The sequence shown here is derived from an EMBL/GenBank/DDBJ whole genome shotgun (WGS) entry which is preliminary data.</text>
</comment>
<evidence type="ECO:0000313" key="1">
    <source>
        <dbReference type="EMBL" id="OAV01522.1"/>
    </source>
</evidence>
<dbReference type="Proteomes" id="UP000078446">
    <property type="component" value="Unassembled WGS sequence"/>
</dbReference>
<proteinExistence type="predicted"/>
<accession>A0A7Z0UZB5</accession>
<gene>
    <name evidence="1" type="ORF">AO382_0664</name>
</gene>
<evidence type="ECO:0000313" key="2">
    <source>
        <dbReference type="Proteomes" id="UP000078446"/>
    </source>
</evidence>
<name>A0A7Z0UZB5_MORCA</name>
<dbReference type="EMBL" id="LXHE01000004">
    <property type="protein sequence ID" value="OAV01522.1"/>
    <property type="molecule type" value="Genomic_DNA"/>
</dbReference>
<sequence length="37" mass="4164">MPNAHIDAKFLGDKLMILPDSDMIWASDLWVMRASSS</sequence>
<reference evidence="1 2" key="1">
    <citation type="journal article" date="2016" name="Genome Biol. Evol.">
        <title>Comparative Genomic Analyses of the Moraxella catarrhalis Serosensitive and Seroresistant Lineages Demonstrate Their Independent Evolution.</title>
        <authorList>
            <person name="Earl J.P."/>
            <person name="de Vries S.P."/>
            <person name="Ahmed A."/>
            <person name="Powell E."/>
            <person name="Schultz M.P."/>
            <person name="Hermans P.W."/>
            <person name="Hill D.J."/>
            <person name="Zhou Z."/>
            <person name="Constantinidou C.I."/>
            <person name="Hu F.Z."/>
            <person name="Bootsma H.J."/>
            <person name="Ehrlich G.D."/>
        </authorList>
    </citation>
    <scope>NUCLEOTIDE SEQUENCE [LARGE SCALE GENOMIC DNA]</scope>
    <source>
        <strain evidence="1 2">Z7574</strain>
    </source>
</reference>
<dbReference type="AlphaFoldDB" id="A0A7Z0UZB5"/>
<protein>
    <submittedName>
        <fullName evidence="1">Uncharacterized protein</fullName>
    </submittedName>
</protein>